<keyword evidence="1" id="KW-0732">Signal</keyword>
<evidence type="ECO:0008006" key="4">
    <source>
        <dbReference type="Google" id="ProtNLM"/>
    </source>
</evidence>
<organism evidence="2 3">
    <name type="scientific">Methylobacterium cerastii</name>
    <dbReference type="NCBI Taxonomy" id="932741"/>
    <lineage>
        <taxon>Bacteria</taxon>
        <taxon>Pseudomonadati</taxon>
        <taxon>Pseudomonadota</taxon>
        <taxon>Alphaproteobacteria</taxon>
        <taxon>Hyphomicrobiales</taxon>
        <taxon>Methylobacteriaceae</taxon>
        <taxon>Methylobacterium</taxon>
    </lineage>
</organism>
<feature type="chain" id="PRO_5046850196" description="ABC transporter ATPase" evidence="1">
    <location>
        <begin position="22"/>
        <end position="171"/>
    </location>
</feature>
<accession>A0ABQ4QJL3</accession>
<name>A0ABQ4QJL3_9HYPH</name>
<gene>
    <name evidence="2" type="ORF">AFCDBAGC_3105</name>
</gene>
<comment type="caution">
    <text evidence="2">The sequence shown here is derived from an EMBL/GenBank/DDBJ whole genome shotgun (WGS) entry which is preliminary data.</text>
</comment>
<evidence type="ECO:0000313" key="2">
    <source>
        <dbReference type="EMBL" id="GJD45234.1"/>
    </source>
</evidence>
<keyword evidence="3" id="KW-1185">Reference proteome</keyword>
<dbReference type="EMBL" id="BPQG01000047">
    <property type="protein sequence ID" value="GJD45234.1"/>
    <property type="molecule type" value="Genomic_DNA"/>
</dbReference>
<evidence type="ECO:0000256" key="1">
    <source>
        <dbReference type="SAM" id="SignalP"/>
    </source>
</evidence>
<dbReference type="RefSeq" id="WP_187273637.1">
    <property type="nucleotide sequence ID" value="NZ_BPQG01000047.1"/>
</dbReference>
<sequence length="171" mass="17759">MSGLLRTAAFLVLATSIPAAAAPRVDACDRLAATMIRATGASLAGRAGSLAVFRATDAERMSLDCRAPARMVFASRDREPTRGYYELIGRAARALTGAAAEAAEVLARQVHQDSLLADAPRQGIAGKAALRCETGPRDDALAGDLTVCVLVPNRPPALRRRAGLSHGARAG</sequence>
<evidence type="ECO:0000313" key="3">
    <source>
        <dbReference type="Proteomes" id="UP001055117"/>
    </source>
</evidence>
<reference evidence="2 3" key="1">
    <citation type="journal article" date="2021" name="Front. Microbiol.">
        <title>Comprehensive Comparative Genomics and Phenotyping of Methylobacterium Species.</title>
        <authorList>
            <person name="Alessa O."/>
            <person name="Ogura Y."/>
            <person name="Fujitani Y."/>
            <person name="Takami H."/>
            <person name="Hayashi T."/>
            <person name="Sahin N."/>
            <person name="Tani A."/>
        </authorList>
    </citation>
    <scope>NUCLEOTIDE SEQUENCE [LARGE SCALE GENOMIC DNA]</scope>
    <source>
        <strain evidence="2 3">DSM 23679</strain>
    </source>
</reference>
<dbReference type="Proteomes" id="UP001055117">
    <property type="component" value="Unassembled WGS sequence"/>
</dbReference>
<feature type="signal peptide" evidence="1">
    <location>
        <begin position="1"/>
        <end position="21"/>
    </location>
</feature>
<proteinExistence type="predicted"/>
<protein>
    <recommendedName>
        <fullName evidence="4">ABC transporter ATPase</fullName>
    </recommendedName>
</protein>